<evidence type="ECO:0000256" key="12">
    <source>
        <dbReference type="ARBA" id="ARBA00023136"/>
    </source>
</evidence>
<dbReference type="EMBL" id="CM007905">
    <property type="protein sequence ID" value="OTF90412.1"/>
    <property type="molecule type" value="Genomic_DNA"/>
</dbReference>
<name>A0A251RW11_HELAN</name>
<evidence type="ECO:0000256" key="10">
    <source>
        <dbReference type="ARBA" id="ARBA00022840"/>
    </source>
</evidence>
<dbReference type="EMBL" id="MNCJ02000325">
    <property type="protein sequence ID" value="KAF5787816.1"/>
    <property type="molecule type" value="Genomic_DNA"/>
</dbReference>
<evidence type="ECO:0000256" key="1">
    <source>
        <dbReference type="ARBA" id="ARBA00004251"/>
    </source>
</evidence>
<keyword evidence="7" id="KW-0732">Signal</keyword>
<evidence type="ECO:0000313" key="17">
    <source>
        <dbReference type="EMBL" id="OTF90412.1"/>
    </source>
</evidence>
<keyword evidence="13" id="KW-0675">Receptor</keyword>
<dbReference type="InterPro" id="IPR011009">
    <property type="entry name" value="Kinase-like_dom_sf"/>
</dbReference>
<dbReference type="FunFam" id="1.10.510.10:FF:000240">
    <property type="entry name" value="Lectin-domain containing receptor kinase A4.3"/>
    <property type="match status" value="1"/>
</dbReference>
<dbReference type="GO" id="GO:0002229">
    <property type="term" value="P:defense response to oomycetes"/>
    <property type="evidence" value="ECO:0007669"/>
    <property type="project" value="UniProtKB-ARBA"/>
</dbReference>
<keyword evidence="10" id="KW-0067">ATP-binding</keyword>
<evidence type="ECO:0000256" key="6">
    <source>
        <dbReference type="ARBA" id="ARBA00022692"/>
    </source>
</evidence>
<dbReference type="GO" id="GO:0005886">
    <property type="term" value="C:plasma membrane"/>
    <property type="evidence" value="ECO:0007669"/>
    <property type="project" value="UniProtKB-SubCell"/>
</dbReference>
<keyword evidence="11" id="KW-1133">Transmembrane helix</keyword>
<dbReference type="GO" id="GO:0005524">
    <property type="term" value="F:ATP binding"/>
    <property type="evidence" value="ECO:0007669"/>
    <property type="project" value="UniProtKB-KW"/>
</dbReference>
<feature type="domain" description="Protein kinase" evidence="15">
    <location>
        <begin position="1"/>
        <end position="220"/>
    </location>
</feature>
<dbReference type="PROSITE" id="PS50011">
    <property type="entry name" value="PROTEIN_KINASE_DOM"/>
    <property type="match status" value="1"/>
</dbReference>
<evidence type="ECO:0000256" key="8">
    <source>
        <dbReference type="ARBA" id="ARBA00022741"/>
    </source>
</evidence>
<proteinExistence type="inferred from homology"/>
<keyword evidence="5 16" id="KW-0808">Transferase</keyword>
<dbReference type="SMART" id="SM00220">
    <property type="entry name" value="S_TKc"/>
    <property type="match status" value="1"/>
</dbReference>
<dbReference type="Gene3D" id="1.10.510.10">
    <property type="entry name" value="Transferase(Phosphotransferase) domain 1"/>
    <property type="match status" value="1"/>
</dbReference>
<dbReference type="InterPro" id="IPR008271">
    <property type="entry name" value="Ser/Thr_kinase_AS"/>
</dbReference>
<evidence type="ECO:0000313" key="19">
    <source>
        <dbReference type="EMBL" id="OTG12565.1"/>
    </source>
</evidence>
<evidence type="ECO:0000256" key="9">
    <source>
        <dbReference type="ARBA" id="ARBA00022777"/>
    </source>
</evidence>
<dbReference type="Proteomes" id="UP000215914">
    <property type="component" value="Chromosome 16"/>
</dbReference>
<reference evidence="16 21" key="1">
    <citation type="journal article" date="2017" name="Nature">
        <title>The sunflower genome provides insights into oil metabolism, flowering and Asterid evolution.</title>
        <authorList>
            <person name="Badouin H."/>
            <person name="Gouzy J."/>
            <person name="Grassa C.J."/>
            <person name="Murat F."/>
            <person name="Staton S.E."/>
            <person name="Cottret L."/>
            <person name="Lelandais-Briere C."/>
            <person name="Owens G.L."/>
            <person name="Carrere S."/>
            <person name="Mayjonade B."/>
            <person name="Legrand L."/>
            <person name="Gill N."/>
            <person name="Kane N.C."/>
            <person name="Bowers J.E."/>
            <person name="Hubner S."/>
            <person name="Bellec A."/>
            <person name="Berard A."/>
            <person name="Berges H."/>
            <person name="Blanchet N."/>
            <person name="Boniface M.C."/>
            <person name="Brunel D."/>
            <person name="Catrice O."/>
            <person name="Chaidir N."/>
            <person name="Claudel C."/>
            <person name="Donnadieu C."/>
            <person name="Faraut T."/>
            <person name="Fievet G."/>
            <person name="Helmstetter N."/>
            <person name="King M."/>
            <person name="Knapp S.J."/>
            <person name="Lai Z."/>
            <person name="Le Paslier M.C."/>
            <person name="Lippi Y."/>
            <person name="Lorenzon L."/>
            <person name="Mandel J.R."/>
            <person name="Marage G."/>
            <person name="Marchand G."/>
            <person name="Marquand E."/>
            <person name="Bret-Mestries E."/>
            <person name="Morien E."/>
            <person name="Nambeesan S."/>
            <person name="Nguyen T."/>
            <person name="Pegot-Espagnet P."/>
            <person name="Pouilly N."/>
            <person name="Raftis F."/>
            <person name="Sallet E."/>
            <person name="Schiex T."/>
            <person name="Thomas J."/>
            <person name="Vandecasteele C."/>
            <person name="Vares D."/>
            <person name="Vear F."/>
            <person name="Vautrin S."/>
            <person name="Crespi M."/>
            <person name="Mangin B."/>
            <person name="Burke J.M."/>
            <person name="Salse J."/>
            <person name="Munos S."/>
            <person name="Vincourt P."/>
            <person name="Rieseberg L.H."/>
            <person name="Langlade N.B."/>
        </authorList>
    </citation>
    <scope>NUCLEOTIDE SEQUENCE [LARGE SCALE GENOMIC DNA]</scope>
    <source>
        <strain evidence="21">cv. SF193</strain>
        <tissue evidence="16">Leaves</tissue>
    </source>
</reference>
<keyword evidence="14" id="KW-0325">Glycoprotein</keyword>
<keyword evidence="9 17" id="KW-0418">Kinase</keyword>
<evidence type="ECO:0000256" key="5">
    <source>
        <dbReference type="ARBA" id="ARBA00022679"/>
    </source>
</evidence>
<dbReference type="InterPro" id="IPR052059">
    <property type="entry name" value="CR_Ser/Thr_kinase"/>
</dbReference>
<dbReference type="Proteomes" id="UP000215914">
    <property type="component" value="Chromosome 10"/>
</dbReference>
<evidence type="ECO:0000256" key="2">
    <source>
        <dbReference type="ARBA" id="ARBA00008536"/>
    </source>
</evidence>
<reference evidence="18" key="2">
    <citation type="submission" date="2017-02" db="EMBL/GenBank/DDBJ databases">
        <title>Sunflower complete genome.</title>
        <authorList>
            <person name="Langlade N."/>
            <person name="Munos S."/>
        </authorList>
    </citation>
    <scope>NUCLEOTIDE SEQUENCE [LARGE SCALE GENOMIC DNA]</scope>
    <source>
        <tissue evidence="18">Leaves</tissue>
    </source>
</reference>
<dbReference type="Pfam" id="PF00069">
    <property type="entry name" value="Pkinase"/>
    <property type="match status" value="1"/>
</dbReference>
<dbReference type="InterPro" id="IPR000719">
    <property type="entry name" value="Prot_kinase_dom"/>
</dbReference>
<keyword evidence="8" id="KW-0547">Nucleotide-binding</keyword>
<keyword evidence="6" id="KW-0812">Transmembrane</keyword>
<dbReference type="GO" id="GO:0004672">
    <property type="term" value="F:protein kinase activity"/>
    <property type="evidence" value="ECO:0007669"/>
    <property type="project" value="InterPro"/>
</dbReference>
<evidence type="ECO:0000256" key="14">
    <source>
        <dbReference type="ARBA" id="ARBA00023180"/>
    </source>
</evidence>
<comment type="subcellular location">
    <subcellularLocation>
        <location evidence="1">Cell membrane</location>
        <topology evidence="1">Single-pass type I membrane protein</topology>
    </subcellularLocation>
</comment>
<dbReference type="SUPFAM" id="SSF56112">
    <property type="entry name" value="Protein kinase-like (PK-like)"/>
    <property type="match status" value="1"/>
</dbReference>
<evidence type="ECO:0000313" key="18">
    <source>
        <dbReference type="EMBL" id="OTF90413.1"/>
    </source>
</evidence>
<evidence type="ECO:0000256" key="13">
    <source>
        <dbReference type="ARBA" id="ARBA00023170"/>
    </source>
</evidence>
<evidence type="ECO:0000313" key="16">
    <source>
        <dbReference type="EMBL" id="KAF5787816.1"/>
    </source>
</evidence>
<keyword evidence="21" id="KW-1185">Reference proteome</keyword>
<evidence type="ECO:0000256" key="11">
    <source>
        <dbReference type="ARBA" id="ARBA00022989"/>
    </source>
</evidence>
<keyword evidence="12" id="KW-0472">Membrane</keyword>
<evidence type="ECO:0000313" key="21">
    <source>
        <dbReference type="Proteomes" id="UP000215914"/>
    </source>
</evidence>
<evidence type="ECO:0000256" key="3">
    <source>
        <dbReference type="ARBA" id="ARBA00010217"/>
    </source>
</evidence>
<dbReference type="PANTHER" id="PTHR47973">
    <property type="entry name" value="CYSTEINE-RICH RECEPTOR-LIKE PROTEIN KINASE 3"/>
    <property type="match status" value="1"/>
</dbReference>
<dbReference type="EMBL" id="CM007899">
    <property type="protein sequence ID" value="OTG12565.1"/>
    <property type="molecule type" value="Genomic_DNA"/>
</dbReference>
<organism evidence="18 21">
    <name type="scientific">Helianthus annuus</name>
    <name type="common">Common sunflower</name>
    <dbReference type="NCBI Taxonomy" id="4232"/>
    <lineage>
        <taxon>Eukaryota</taxon>
        <taxon>Viridiplantae</taxon>
        <taxon>Streptophyta</taxon>
        <taxon>Embryophyta</taxon>
        <taxon>Tracheophyta</taxon>
        <taxon>Spermatophyta</taxon>
        <taxon>Magnoliopsida</taxon>
        <taxon>eudicotyledons</taxon>
        <taxon>Gunneridae</taxon>
        <taxon>Pentapetalae</taxon>
        <taxon>asterids</taxon>
        <taxon>campanulids</taxon>
        <taxon>Asterales</taxon>
        <taxon>Asteraceae</taxon>
        <taxon>Asteroideae</taxon>
        <taxon>Heliantheae alliance</taxon>
        <taxon>Heliantheae</taxon>
        <taxon>Helianthus</taxon>
    </lineage>
</organism>
<dbReference type="AlphaFoldDB" id="A0A251RW11"/>
<dbReference type="EMBL" id="CM007899">
    <property type="protein sequence ID" value="OTG12576.1"/>
    <property type="molecule type" value="Genomic_DNA"/>
</dbReference>
<comment type="similarity">
    <text evidence="2">In the N-terminal section; belongs to the leguminous lectin family.</text>
</comment>
<evidence type="ECO:0000259" key="15">
    <source>
        <dbReference type="PROSITE" id="PS50011"/>
    </source>
</evidence>
<protein>
    <submittedName>
        <fullName evidence="19">Putative serine/threonine-protein kinase Plk3</fullName>
    </submittedName>
    <submittedName>
        <fullName evidence="20">Putative serine/threonine-protein kinase Rad53</fullName>
    </submittedName>
    <submittedName>
        <fullName evidence="17">Putative telokin/Myosin light chain kinase</fullName>
    </submittedName>
</protein>
<evidence type="ECO:0000256" key="4">
    <source>
        <dbReference type="ARBA" id="ARBA00022475"/>
    </source>
</evidence>
<accession>A0A251RW11</accession>
<dbReference type="PIRSF" id="PIRSF000654">
    <property type="entry name" value="Integrin-linked_kinase"/>
    <property type="match status" value="1"/>
</dbReference>
<reference evidence="16" key="3">
    <citation type="submission" date="2020-06" db="EMBL/GenBank/DDBJ databases">
        <title>Helianthus annuus Genome sequencing and assembly Release 2.</title>
        <authorList>
            <person name="Gouzy J."/>
            <person name="Langlade N."/>
            <person name="Munos S."/>
        </authorList>
    </citation>
    <scope>NUCLEOTIDE SEQUENCE</scope>
    <source>
        <tissue evidence="16">Leaves</tissue>
    </source>
</reference>
<sequence length="223" mass="24637">MIELLGYCIDGTKVYLVYDLAPKATLAGLMFDPTCNLLNWNKRCKIILGVARVLAYLHNHAPIRIIHRDVKPANILIDESFDPKLSCFGTALATNETCPIQVDRLCGTPGYMAPEYLSASMVSTKADVYSFGALVLGTVTGQRQLDLTRDEDPILSDIVRKNWLEGTLSNIVDPRIEVDSTLIAKFIEIGLLCVEKDLAVRPTMEEVVDMLLGTSTSTILLDF</sequence>
<evidence type="ECO:0000313" key="20">
    <source>
        <dbReference type="EMBL" id="OTG12576.1"/>
    </source>
</evidence>
<comment type="similarity">
    <text evidence="3">In the C-terminal section; belongs to the protein kinase superfamily. Ser/Thr protein kinase family.</text>
</comment>
<dbReference type="EMBL" id="CM007905">
    <property type="protein sequence ID" value="OTF90413.1"/>
    <property type="molecule type" value="Genomic_DNA"/>
</dbReference>
<gene>
    <name evidence="19" type="ORF">HannXRQ_Chr10g0311041</name>
    <name evidence="20" type="ORF">HannXRQ_Chr10g0311161</name>
    <name evidence="17" type="ORF">HannXRQ_Chr16g0499361</name>
    <name evidence="18" type="ORF">HannXRQ_Chr16g0499371</name>
    <name evidence="16" type="ORF">HanXRQr2_Chr10g0457101</name>
</gene>
<keyword evidence="4" id="KW-1003">Cell membrane</keyword>
<evidence type="ECO:0000256" key="7">
    <source>
        <dbReference type="ARBA" id="ARBA00022729"/>
    </source>
</evidence>
<dbReference type="PROSITE" id="PS00108">
    <property type="entry name" value="PROTEIN_KINASE_ST"/>
    <property type="match status" value="1"/>
</dbReference>
<dbReference type="Gramene" id="mRNA:HanXRQr2_Chr10g0457101">
    <property type="protein sequence ID" value="mRNA:HanXRQr2_Chr10g0457101"/>
    <property type="gene ID" value="HanXRQr2_Chr10g0457101"/>
</dbReference>